<comment type="similarity">
    <text evidence="1 7">Belongs to the class I-like SAM-binding methyltransferase superfamily. RsmB/NOP family.</text>
</comment>
<dbReference type="PROSITE" id="PS51686">
    <property type="entry name" value="SAM_MT_RSMB_NOP"/>
    <property type="match status" value="1"/>
</dbReference>
<dbReference type="Proteomes" id="UP000276178">
    <property type="component" value="Unassembled WGS sequence"/>
</dbReference>
<evidence type="ECO:0000256" key="4">
    <source>
        <dbReference type="ARBA" id="ARBA00022679"/>
    </source>
</evidence>
<evidence type="ECO:0000256" key="3">
    <source>
        <dbReference type="ARBA" id="ARBA00022603"/>
    </source>
</evidence>
<evidence type="ECO:0000313" key="9">
    <source>
        <dbReference type="EMBL" id="GED25069.1"/>
    </source>
</evidence>
<dbReference type="RefSeq" id="WP_007776769.1">
    <property type="nucleotide sequence ID" value="NZ_BJOD01000010.1"/>
</dbReference>
<dbReference type="InterPro" id="IPR027391">
    <property type="entry name" value="Nol1_Nop2_Fmu_2"/>
</dbReference>
<keyword evidence="5 7" id="KW-0949">S-adenosyl-L-methionine</keyword>
<dbReference type="Pfam" id="PF01189">
    <property type="entry name" value="Methyltr_RsmB-F"/>
    <property type="match status" value="1"/>
</dbReference>
<dbReference type="PANTHER" id="PTHR22807:SF30">
    <property type="entry name" value="28S RRNA (CYTOSINE(4447)-C(5))-METHYLTRANSFERASE-RELATED"/>
    <property type="match status" value="1"/>
</dbReference>
<dbReference type="PANTHER" id="PTHR22807">
    <property type="entry name" value="NOP2 YEAST -RELATED NOL1/NOP2/FMU SUN DOMAIN-CONTAINING"/>
    <property type="match status" value="1"/>
</dbReference>
<dbReference type="GO" id="GO:0003723">
    <property type="term" value="F:RNA binding"/>
    <property type="evidence" value="ECO:0007669"/>
    <property type="project" value="UniProtKB-UniRule"/>
</dbReference>
<dbReference type="InterPro" id="IPR049560">
    <property type="entry name" value="MeTrfase_RsmB-F_NOP2_cat"/>
</dbReference>
<evidence type="ECO:0000256" key="7">
    <source>
        <dbReference type="PROSITE-ProRule" id="PRU01023"/>
    </source>
</evidence>
<evidence type="ECO:0000313" key="12">
    <source>
        <dbReference type="Proteomes" id="UP000317180"/>
    </source>
</evidence>
<dbReference type="CDD" id="cd02440">
    <property type="entry name" value="AdoMet_MTases"/>
    <property type="match status" value="1"/>
</dbReference>
<dbReference type="Pfam" id="PF17126">
    <property type="entry name" value="RsmF_methylt_CI"/>
    <property type="match status" value="1"/>
</dbReference>
<keyword evidence="2" id="KW-0963">Cytoplasm</keyword>
<name>A0A3M8AKH2_9BACL</name>
<reference evidence="9 12" key="2">
    <citation type="submission" date="2019-06" db="EMBL/GenBank/DDBJ databases">
        <title>Whole genome shotgun sequence of Brevibacillus agri NBRC 15538.</title>
        <authorList>
            <person name="Hosoyama A."/>
            <person name="Uohara A."/>
            <person name="Ohji S."/>
            <person name="Ichikawa N."/>
        </authorList>
    </citation>
    <scope>NUCLEOTIDE SEQUENCE [LARGE SCALE GENOMIC DNA]</scope>
    <source>
        <strain evidence="9 12">NBRC 15538</strain>
    </source>
</reference>
<dbReference type="InterPro" id="IPR031340">
    <property type="entry name" value="RsmF_methylt_CI"/>
</dbReference>
<dbReference type="EMBL" id="RHHN01000066">
    <property type="protein sequence ID" value="RNB50965.1"/>
    <property type="molecule type" value="Genomic_DNA"/>
</dbReference>
<dbReference type="InterPro" id="IPR023267">
    <property type="entry name" value="RCMT"/>
</dbReference>
<dbReference type="Proteomes" id="UP000317180">
    <property type="component" value="Unassembled WGS sequence"/>
</dbReference>
<keyword evidence="4 7" id="KW-0808">Transferase</keyword>
<proteinExistence type="inferred from homology"/>
<dbReference type="OrthoDB" id="9810297at2"/>
<accession>A0A3M8AKH2</accession>
<dbReference type="Gene3D" id="3.40.50.150">
    <property type="entry name" value="Vaccinia Virus protein VP39"/>
    <property type="match status" value="1"/>
</dbReference>
<evidence type="ECO:0000313" key="10">
    <source>
        <dbReference type="EMBL" id="RNB50965.1"/>
    </source>
</evidence>
<feature type="binding site" evidence="7">
    <location>
        <position position="180"/>
    </location>
    <ligand>
        <name>S-adenosyl-L-methionine</name>
        <dbReference type="ChEBI" id="CHEBI:59789"/>
    </ligand>
</feature>
<dbReference type="GO" id="GO:0008173">
    <property type="term" value="F:RNA methyltransferase activity"/>
    <property type="evidence" value="ECO:0007669"/>
    <property type="project" value="InterPro"/>
</dbReference>
<evidence type="ECO:0000313" key="11">
    <source>
        <dbReference type="Proteomes" id="UP000276178"/>
    </source>
</evidence>
<dbReference type="Pfam" id="PF17125">
    <property type="entry name" value="Methyltr_RsmF_N"/>
    <property type="match status" value="1"/>
</dbReference>
<dbReference type="InterPro" id="IPR001678">
    <property type="entry name" value="MeTrfase_RsmB-F_NOP2_dom"/>
</dbReference>
<evidence type="ECO:0000256" key="5">
    <source>
        <dbReference type="ARBA" id="ARBA00022691"/>
    </source>
</evidence>
<dbReference type="PROSITE" id="PS01153">
    <property type="entry name" value="NOL1_NOP2_SUN"/>
    <property type="match status" value="1"/>
</dbReference>
<dbReference type="SUPFAM" id="SSF53335">
    <property type="entry name" value="S-adenosyl-L-methionine-dependent methyltransferases"/>
    <property type="match status" value="1"/>
</dbReference>
<keyword evidence="6 7" id="KW-0694">RNA-binding</keyword>
<dbReference type="Pfam" id="PF13636">
    <property type="entry name" value="Methyltranf_PUA"/>
    <property type="match status" value="1"/>
</dbReference>
<gene>
    <name evidence="9" type="ORF">BAG01nite_11710</name>
    <name evidence="10" type="ORF">EB820_20735</name>
</gene>
<dbReference type="GO" id="GO:0001510">
    <property type="term" value="P:RNA methylation"/>
    <property type="evidence" value="ECO:0007669"/>
    <property type="project" value="InterPro"/>
</dbReference>
<dbReference type="Gene3D" id="3.30.70.1170">
    <property type="entry name" value="Sun protein, domain 3"/>
    <property type="match status" value="1"/>
</dbReference>
<keyword evidence="3 7" id="KW-0489">Methyltransferase</keyword>
<evidence type="ECO:0000259" key="8">
    <source>
        <dbReference type="PROSITE" id="PS51686"/>
    </source>
</evidence>
<feature type="binding site" evidence="7">
    <location>
        <position position="135"/>
    </location>
    <ligand>
        <name>S-adenosyl-L-methionine</name>
        <dbReference type="ChEBI" id="CHEBI:59789"/>
    </ligand>
</feature>
<dbReference type="InterPro" id="IPR031341">
    <property type="entry name" value="Methyltr_RsmF_N"/>
</dbReference>
<organism evidence="10 11">
    <name type="scientific">Brevibacillus agri</name>
    <dbReference type="NCBI Taxonomy" id="51101"/>
    <lineage>
        <taxon>Bacteria</taxon>
        <taxon>Bacillati</taxon>
        <taxon>Bacillota</taxon>
        <taxon>Bacilli</taxon>
        <taxon>Bacillales</taxon>
        <taxon>Paenibacillaceae</taxon>
        <taxon>Brevibacillus</taxon>
    </lineage>
</organism>
<evidence type="ECO:0000256" key="1">
    <source>
        <dbReference type="ARBA" id="ARBA00007494"/>
    </source>
</evidence>
<protein>
    <submittedName>
        <fullName evidence="9">Methylase</fullName>
    </submittedName>
    <submittedName>
        <fullName evidence="10">SAM-dependent methyltransferase</fullName>
    </submittedName>
</protein>
<comment type="caution">
    <text evidence="10">The sequence shown here is derived from an EMBL/GenBank/DDBJ whole genome shotgun (WGS) entry which is preliminary data.</text>
</comment>
<dbReference type="EMBL" id="BJOD01000010">
    <property type="protein sequence ID" value="GED25069.1"/>
    <property type="molecule type" value="Genomic_DNA"/>
</dbReference>
<dbReference type="AlphaFoldDB" id="A0A3M8AKH2"/>
<feature type="binding site" evidence="7">
    <location>
        <begin position="111"/>
        <end position="117"/>
    </location>
    <ligand>
        <name>S-adenosyl-L-methionine</name>
        <dbReference type="ChEBI" id="CHEBI:59789"/>
    </ligand>
</feature>
<feature type="active site" description="Nucleophile" evidence="7">
    <location>
        <position position="233"/>
    </location>
</feature>
<evidence type="ECO:0000256" key="6">
    <source>
        <dbReference type="ARBA" id="ARBA00022884"/>
    </source>
</evidence>
<comment type="caution">
    <text evidence="7">Lacks conserved residue(s) required for the propagation of feature annotation.</text>
</comment>
<dbReference type="Gene3D" id="2.30.130.60">
    <property type="match status" value="1"/>
</dbReference>
<keyword evidence="12" id="KW-1185">Reference proteome</keyword>
<reference evidence="10 11" key="1">
    <citation type="submission" date="2018-10" db="EMBL/GenBank/DDBJ databases">
        <title>Phylogenomics of Brevibacillus.</title>
        <authorList>
            <person name="Dunlap C."/>
        </authorList>
    </citation>
    <scope>NUCLEOTIDE SEQUENCE [LARGE SCALE GENOMIC DNA]</scope>
    <source>
        <strain evidence="10 11">NRRL NRS 1219</strain>
    </source>
</reference>
<dbReference type="GeneID" id="82810494"/>
<dbReference type="PRINTS" id="PR02008">
    <property type="entry name" value="RCMTFAMILY"/>
</dbReference>
<dbReference type="InterPro" id="IPR018314">
    <property type="entry name" value="RsmB/NOL1/NOP2-like_CS"/>
</dbReference>
<feature type="domain" description="SAM-dependent MTase RsmB/NOP-type" evidence="8">
    <location>
        <begin position="24"/>
        <end position="304"/>
    </location>
</feature>
<dbReference type="CDD" id="cd21147">
    <property type="entry name" value="RsmF_methylt_CTD1"/>
    <property type="match status" value="1"/>
</dbReference>
<dbReference type="InterPro" id="IPR029063">
    <property type="entry name" value="SAM-dependent_MTases_sf"/>
</dbReference>
<evidence type="ECO:0000256" key="2">
    <source>
        <dbReference type="ARBA" id="ARBA00022490"/>
    </source>
</evidence>
<sequence length="473" mass="51930">MTQNLPGLFTERMKNLLEQEYEAFIASYDQPVTHGLRVNPLKVARERFLSLSPFALEPVAWCANGFRYREQDRPGKHPFHAAGLYYLQEPSAMSAAEALDAQPGERILDLCAAPGGKSTQLAAGLNGEGLLVANEIHPVRVKALAENLERCGVKNAVVTNETPERLQERFPQFFDKILVDAPCSGEGMFRKLPEAVEDWSPDKVTECHLMQQDILDAASAMLKPGGTLVYSTCTFAPLENEQSLVDFLARHPEFTIVPLPQPEWFAPGQPSWANPACEALSDTARLWPHRLQGEGHYLAKLQKSADANAAPIAASGKRKDKRAAKTAAPAGRKEALAAWRAFAKEAMPQLADAFADESAFVLFGEQLYYSPIPEMDWDKLKVARVGLHLGTVKKNRLEPAHALALAITPAEAARVAAYSADDPDLLRYLKGEALARDGANGWTLVAVDGFSIGWGKQSEGLLKNHYPKGLRWV</sequence>